<name>A0A2T7PL22_POMCA</name>
<sequence length="314" mass="35429">MLRVDMEDWEDNHVYATYTNFAVGDSGDNYTLHIGDYKGNADILTCRLEFKIVQKNNMLVILIFSDLVFAKTVRHCTLNANSRDSVLGTQGSISAHRLSHFTISTIEACINDVKDWKIMELTKKRITAFNAFCSQKQKDDPQIGLGCKLWSREWRSMGPVEREDYQKIAKAKKETVISLRGKVREKLSKIAKRDLGLNQFPYKRLQRGEFEVEGVPSSLLPLKPLLKMNSLELKQLMDSAVSIKSRNFTLESSGGTQQQTAVLGDSGELVSGYTNKENESGNLQQITASIVHLGSTTTQVQPKPKKFHTKYLAF</sequence>
<accession>A0A2T7PL22</accession>
<organism evidence="2 3">
    <name type="scientific">Pomacea canaliculata</name>
    <name type="common">Golden apple snail</name>
    <dbReference type="NCBI Taxonomy" id="400727"/>
    <lineage>
        <taxon>Eukaryota</taxon>
        <taxon>Metazoa</taxon>
        <taxon>Spiralia</taxon>
        <taxon>Lophotrochozoa</taxon>
        <taxon>Mollusca</taxon>
        <taxon>Gastropoda</taxon>
        <taxon>Caenogastropoda</taxon>
        <taxon>Architaenioglossa</taxon>
        <taxon>Ampullarioidea</taxon>
        <taxon>Ampullariidae</taxon>
        <taxon>Pomacea</taxon>
    </lineage>
</organism>
<dbReference type="InterPro" id="IPR014716">
    <property type="entry name" value="Fibrinogen_a/b/g_C_1"/>
</dbReference>
<comment type="caution">
    <text evidence="2">The sequence shown here is derived from an EMBL/GenBank/DDBJ whole genome shotgun (WGS) entry which is preliminary data.</text>
</comment>
<evidence type="ECO:0000259" key="1">
    <source>
        <dbReference type="Pfam" id="PF00147"/>
    </source>
</evidence>
<protein>
    <recommendedName>
        <fullName evidence="1">Fibrinogen C-terminal domain-containing protein</fullName>
    </recommendedName>
</protein>
<dbReference type="AlphaFoldDB" id="A0A2T7PL22"/>
<gene>
    <name evidence="2" type="ORF">C0Q70_05398</name>
</gene>
<evidence type="ECO:0000313" key="2">
    <source>
        <dbReference type="EMBL" id="PVD34135.1"/>
    </source>
</evidence>
<evidence type="ECO:0000313" key="3">
    <source>
        <dbReference type="Proteomes" id="UP000245119"/>
    </source>
</evidence>
<dbReference type="Gene3D" id="3.90.215.10">
    <property type="entry name" value="Gamma Fibrinogen, chain A, domain 1"/>
    <property type="match status" value="1"/>
</dbReference>
<feature type="domain" description="Fibrinogen C-terminal" evidence="1">
    <location>
        <begin position="2"/>
        <end position="42"/>
    </location>
</feature>
<dbReference type="Proteomes" id="UP000245119">
    <property type="component" value="Linkage Group LG3"/>
</dbReference>
<keyword evidence="3" id="KW-1185">Reference proteome</keyword>
<dbReference type="CDD" id="cd00084">
    <property type="entry name" value="HMG-box_SF"/>
    <property type="match status" value="1"/>
</dbReference>
<dbReference type="SUPFAM" id="SSF56496">
    <property type="entry name" value="Fibrinogen C-terminal domain-like"/>
    <property type="match status" value="1"/>
</dbReference>
<dbReference type="EMBL" id="PZQS01000003">
    <property type="protein sequence ID" value="PVD34135.1"/>
    <property type="molecule type" value="Genomic_DNA"/>
</dbReference>
<proteinExistence type="predicted"/>
<dbReference type="Pfam" id="PF00147">
    <property type="entry name" value="Fibrinogen_C"/>
    <property type="match status" value="1"/>
</dbReference>
<dbReference type="InterPro" id="IPR036056">
    <property type="entry name" value="Fibrinogen-like_C"/>
</dbReference>
<dbReference type="InterPro" id="IPR036910">
    <property type="entry name" value="HMG_box_dom_sf"/>
</dbReference>
<dbReference type="SUPFAM" id="SSF47095">
    <property type="entry name" value="HMG-box"/>
    <property type="match status" value="1"/>
</dbReference>
<reference evidence="2 3" key="1">
    <citation type="submission" date="2018-04" db="EMBL/GenBank/DDBJ databases">
        <title>The genome of golden apple snail Pomacea canaliculata provides insight into stress tolerance and invasive adaptation.</title>
        <authorList>
            <person name="Liu C."/>
            <person name="Liu B."/>
            <person name="Ren Y."/>
            <person name="Zhang Y."/>
            <person name="Wang H."/>
            <person name="Li S."/>
            <person name="Jiang F."/>
            <person name="Yin L."/>
            <person name="Zhang G."/>
            <person name="Qian W."/>
            <person name="Fan W."/>
        </authorList>
    </citation>
    <scope>NUCLEOTIDE SEQUENCE [LARGE SCALE GENOMIC DNA]</scope>
    <source>
        <strain evidence="2">SZHN2017</strain>
        <tissue evidence="2">Muscle</tissue>
    </source>
</reference>
<dbReference type="InterPro" id="IPR002181">
    <property type="entry name" value="Fibrinogen_a/b/g_C_dom"/>
</dbReference>